<dbReference type="PANTHER" id="PTHR21011:SF1">
    <property type="entry name" value="SMALL RIBOSOMAL SUBUNIT PROTEIN BS6M"/>
    <property type="match status" value="1"/>
</dbReference>
<dbReference type="InterPro" id="IPR020814">
    <property type="entry name" value="Ribosomal_S6_plastid/chlpt"/>
</dbReference>
<protein>
    <recommendedName>
        <fullName evidence="2 3">Small ribosomal subunit protein bS6</fullName>
    </recommendedName>
</protein>
<dbReference type="GO" id="GO:1990904">
    <property type="term" value="C:ribonucleoprotein complex"/>
    <property type="evidence" value="ECO:0007669"/>
    <property type="project" value="UniProtKB-KW"/>
</dbReference>
<dbReference type="EMBL" id="MGDB01000007">
    <property type="protein sequence ID" value="OGL43285.1"/>
    <property type="molecule type" value="Genomic_DNA"/>
</dbReference>
<keyword evidence="3" id="KW-0699">rRNA-binding</keyword>
<dbReference type="InterPro" id="IPR035980">
    <property type="entry name" value="Ribosomal_bS6_sf"/>
</dbReference>
<dbReference type="CDD" id="cd00473">
    <property type="entry name" value="bS6"/>
    <property type="match status" value="1"/>
</dbReference>
<sequence>MESPFFKRGGYFMMYELLYILPSRYTDTEVEEIQKKIDALIQGQASGTIVREEILGKIRMAYPIGQTRHGTYVLIYFTTEPSVIPKLDAQFHLTEEILRYTILQAEPGSEKKEYHIEAYIAPLSEEDIVSRSSRSSAPRAAAPIVESVVSNEEAIIPKEETPISMEELNKKLDEILDAGDITENV</sequence>
<dbReference type="GO" id="GO:0003735">
    <property type="term" value="F:structural constituent of ribosome"/>
    <property type="evidence" value="ECO:0007669"/>
    <property type="project" value="InterPro"/>
</dbReference>
<keyword evidence="3 4" id="KW-0689">Ribosomal protein</keyword>
<comment type="caution">
    <text evidence="4">The sequence shown here is derived from an EMBL/GenBank/DDBJ whole genome shotgun (WGS) entry which is preliminary data.</text>
</comment>
<keyword evidence="3" id="KW-0694">RNA-binding</keyword>
<dbReference type="Proteomes" id="UP000178526">
    <property type="component" value="Unassembled WGS sequence"/>
</dbReference>
<name>A0A1F7RNY8_9BACT</name>
<dbReference type="AlphaFoldDB" id="A0A1F7RNY8"/>
<dbReference type="HAMAP" id="MF_00360">
    <property type="entry name" value="Ribosomal_bS6"/>
    <property type="match status" value="1"/>
</dbReference>
<proteinExistence type="inferred from homology"/>
<organism evidence="4 5">
    <name type="scientific">Candidatus Schekmanbacteria bacterium GWA2_38_11</name>
    <dbReference type="NCBI Taxonomy" id="1817876"/>
    <lineage>
        <taxon>Bacteria</taxon>
        <taxon>Candidatus Schekmaniibacteriota</taxon>
    </lineage>
</organism>
<comment type="similarity">
    <text evidence="1 3">Belongs to the bacterial ribosomal protein bS6 family.</text>
</comment>
<dbReference type="Gene3D" id="3.30.70.60">
    <property type="match status" value="1"/>
</dbReference>
<dbReference type="PANTHER" id="PTHR21011">
    <property type="entry name" value="MITOCHONDRIAL 28S RIBOSOMAL PROTEIN S6"/>
    <property type="match status" value="1"/>
</dbReference>
<evidence type="ECO:0000256" key="3">
    <source>
        <dbReference type="HAMAP-Rule" id="MF_00360"/>
    </source>
</evidence>
<dbReference type="GO" id="GO:0006412">
    <property type="term" value="P:translation"/>
    <property type="evidence" value="ECO:0007669"/>
    <property type="project" value="UniProtKB-UniRule"/>
</dbReference>
<reference evidence="4 5" key="1">
    <citation type="journal article" date="2016" name="Nat. Commun.">
        <title>Thousands of microbial genomes shed light on interconnected biogeochemical processes in an aquifer system.</title>
        <authorList>
            <person name="Anantharaman K."/>
            <person name="Brown C.T."/>
            <person name="Hug L.A."/>
            <person name="Sharon I."/>
            <person name="Castelle C.J."/>
            <person name="Probst A.J."/>
            <person name="Thomas B.C."/>
            <person name="Singh A."/>
            <person name="Wilkins M.J."/>
            <person name="Karaoz U."/>
            <person name="Brodie E.L."/>
            <person name="Williams K.H."/>
            <person name="Hubbard S.S."/>
            <person name="Banfield J.F."/>
        </authorList>
    </citation>
    <scope>NUCLEOTIDE SEQUENCE [LARGE SCALE GENOMIC DNA]</scope>
</reference>
<evidence type="ECO:0000256" key="2">
    <source>
        <dbReference type="ARBA" id="ARBA00035294"/>
    </source>
</evidence>
<dbReference type="NCBIfam" id="TIGR00166">
    <property type="entry name" value="S6"/>
    <property type="match status" value="1"/>
</dbReference>
<dbReference type="Pfam" id="PF01250">
    <property type="entry name" value="Ribosomal_S6"/>
    <property type="match status" value="1"/>
</dbReference>
<evidence type="ECO:0000256" key="1">
    <source>
        <dbReference type="ARBA" id="ARBA00009512"/>
    </source>
</evidence>
<keyword evidence="3" id="KW-0687">Ribonucleoprotein</keyword>
<gene>
    <name evidence="3" type="primary">rpsF</name>
    <name evidence="4" type="ORF">A2042_01610</name>
</gene>
<dbReference type="GO" id="GO:0005840">
    <property type="term" value="C:ribosome"/>
    <property type="evidence" value="ECO:0007669"/>
    <property type="project" value="UniProtKB-KW"/>
</dbReference>
<dbReference type="SUPFAM" id="SSF54995">
    <property type="entry name" value="Ribosomal protein S6"/>
    <property type="match status" value="1"/>
</dbReference>
<comment type="function">
    <text evidence="3">Binds together with bS18 to 16S ribosomal RNA.</text>
</comment>
<dbReference type="GO" id="GO:0005737">
    <property type="term" value="C:cytoplasm"/>
    <property type="evidence" value="ECO:0007669"/>
    <property type="project" value="UniProtKB-ARBA"/>
</dbReference>
<dbReference type="InterPro" id="IPR000529">
    <property type="entry name" value="Ribosomal_bS6"/>
</dbReference>
<evidence type="ECO:0000313" key="4">
    <source>
        <dbReference type="EMBL" id="OGL43285.1"/>
    </source>
</evidence>
<accession>A0A1F7RNY8</accession>
<dbReference type="InterPro" id="IPR014717">
    <property type="entry name" value="Transl_elong_EF1B/ribsomal_bS6"/>
</dbReference>
<evidence type="ECO:0000313" key="5">
    <source>
        <dbReference type="Proteomes" id="UP000178526"/>
    </source>
</evidence>
<dbReference type="GO" id="GO:0070181">
    <property type="term" value="F:small ribosomal subunit rRNA binding"/>
    <property type="evidence" value="ECO:0007669"/>
    <property type="project" value="TreeGrafter"/>
</dbReference>